<dbReference type="Gene3D" id="3.30.420.10">
    <property type="entry name" value="Ribonuclease H-like superfamily/Ribonuclease H"/>
    <property type="match status" value="1"/>
</dbReference>
<dbReference type="EMBL" id="JAVBIK010000001">
    <property type="protein sequence ID" value="MDT7520493.1"/>
    <property type="molecule type" value="Genomic_DNA"/>
</dbReference>
<name>A0ABU3KS98_9BURK</name>
<keyword evidence="4" id="KW-1185">Reference proteome</keyword>
<dbReference type="InterPro" id="IPR013520">
    <property type="entry name" value="Ribonucl_H"/>
</dbReference>
<dbReference type="InterPro" id="IPR036397">
    <property type="entry name" value="RNaseH_sf"/>
</dbReference>
<dbReference type="Proteomes" id="UP001321700">
    <property type="component" value="Unassembled WGS sequence"/>
</dbReference>
<feature type="region of interest" description="Disordered" evidence="1">
    <location>
        <begin position="40"/>
        <end position="61"/>
    </location>
</feature>
<dbReference type="SUPFAM" id="SSF53098">
    <property type="entry name" value="Ribonuclease H-like"/>
    <property type="match status" value="1"/>
</dbReference>
<dbReference type="InterPro" id="IPR012337">
    <property type="entry name" value="RNaseH-like_sf"/>
</dbReference>
<proteinExistence type="predicted"/>
<evidence type="ECO:0000313" key="3">
    <source>
        <dbReference type="EMBL" id="MDT7520493.1"/>
    </source>
</evidence>
<accession>A0ABU3KS98</accession>
<dbReference type="GO" id="GO:0004527">
    <property type="term" value="F:exonuclease activity"/>
    <property type="evidence" value="ECO:0007669"/>
    <property type="project" value="UniProtKB-KW"/>
</dbReference>
<dbReference type="NCBIfam" id="NF006615">
    <property type="entry name" value="PRK09182.1"/>
    <property type="match status" value="1"/>
</dbReference>
<gene>
    <name evidence="3" type="ORF">RAE19_17550</name>
</gene>
<evidence type="ECO:0000256" key="1">
    <source>
        <dbReference type="SAM" id="MobiDB-lite"/>
    </source>
</evidence>
<organism evidence="3 4">
    <name type="scientific">Rhodoferax potami</name>
    <dbReference type="NCBI Taxonomy" id="3068338"/>
    <lineage>
        <taxon>Bacteria</taxon>
        <taxon>Pseudomonadati</taxon>
        <taxon>Pseudomonadota</taxon>
        <taxon>Betaproteobacteria</taxon>
        <taxon>Burkholderiales</taxon>
        <taxon>Comamonadaceae</taxon>
        <taxon>Rhodoferax</taxon>
    </lineage>
</organism>
<dbReference type="PANTHER" id="PTHR30231">
    <property type="entry name" value="DNA POLYMERASE III SUBUNIT EPSILON"/>
    <property type="match status" value="1"/>
</dbReference>
<protein>
    <submittedName>
        <fullName evidence="3">3'-5' exonuclease</fullName>
    </submittedName>
</protein>
<reference evidence="3 4" key="1">
    <citation type="submission" date="2023-08" db="EMBL/GenBank/DDBJ databases">
        <title>Rhodoferax potami sp. nov. and Rhodoferax mekongensis sp. nov., isolated from the Mekong River in Thailand.</title>
        <authorList>
            <person name="Kitikhun S."/>
            <person name="Charoenyingcharoen P."/>
            <person name="Siriarchawattana P."/>
            <person name="Likhitrattanapisal S."/>
            <person name="Nilsakha T."/>
            <person name="Chanpet A."/>
            <person name="Rattanawaree P."/>
            <person name="Ingsriswang S."/>
        </authorList>
    </citation>
    <scope>NUCLEOTIDE SEQUENCE [LARGE SCALE GENOMIC DNA]</scope>
    <source>
        <strain evidence="3 4">TBRC 17660</strain>
    </source>
</reference>
<dbReference type="RefSeq" id="WP_313876086.1">
    <property type="nucleotide sequence ID" value="NZ_JAVBIK010000001.1"/>
</dbReference>
<dbReference type="CDD" id="cd06127">
    <property type="entry name" value="DEDDh"/>
    <property type="match status" value="1"/>
</dbReference>
<evidence type="ECO:0000259" key="2">
    <source>
        <dbReference type="SMART" id="SM00479"/>
    </source>
</evidence>
<evidence type="ECO:0000313" key="4">
    <source>
        <dbReference type="Proteomes" id="UP001321700"/>
    </source>
</evidence>
<keyword evidence="3" id="KW-0540">Nuclease</keyword>
<comment type="caution">
    <text evidence="3">The sequence shown here is derived from an EMBL/GenBank/DDBJ whole genome shotgun (WGS) entry which is preliminary data.</text>
</comment>
<dbReference type="PANTHER" id="PTHR30231:SF37">
    <property type="entry name" value="EXODEOXYRIBONUCLEASE 10"/>
    <property type="match status" value="1"/>
</dbReference>
<dbReference type="Pfam" id="PF00929">
    <property type="entry name" value="RNase_T"/>
    <property type="match status" value="1"/>
</dbReference>
<keyword evidence="3" id="KW-0269">Exonuclease</keyword>
<feature type="compositionally biased region" description="Low complexity" evidence="1">
    <location>
        <begin position="47"/>
        <end position="61"/>
    </location>
</feature>
<dbReference type="SMART" id="SM00479">
    <property type="entry name" value="EXOIII"/>
    <property type="match status" value="1"/>
</dbReference>
<feature type="domain" description="Exonuclease" evidence="2">
    <location>
        <begin position="104"/>
        <end position="270"/>
    </location>
</feature>
<sequence length="370" mass="40035">MSASPGNGIPVFLRRTVTQAFNPQLGFAFLADLPTLDLDPPKRASRSPKASAAKTPKAVPATQAPLMDAEAMARALEAHADYKVQRRLKPCLQWPGEAHSGVKTILVLDTETTGLDQTKEKIIELALLRVSVDTETGLPVGPVQVYDGLEDPGKPIPPEIVAITGIEDAQVQGQALDEARIAELMQGVDVVIAHNAGFDRPFVEARLPAFAGLAWACSFADIDWKAQGRGSAKLESLAAELGLFYDAHRAEMDCHALLAVLAAPLPKAGADATQTGLAHLLYAAGNPSYRLSATNAPFEAKDLLKARGYRWNGDQRVWATRLNDDAALHTEFDWLRQQVYAGRHAAVQVEQMDAKTKYSSRSGHTVYQQL</sequence>
<keyword evidence="3" id="KW-0378">Hydrolase</keyword>